<evidence type="ECO:0000313" key="3">
    <source>
        <dbReference type="Proteomes" id="UP000078550"/>
    </source>
</evidence>
<reference evidence="2" key="2">
    <citation type="submission" date="2016-05" db="EMBL/GenBank/DDBJ databases">
        <authorList>
            <person name="Lavstsen T."/>
            <person name="Jespersen J.S."/>
        </authorList>
    </citation>
    <scope>NUCLEOTIDE SEQUENCE [LARGE SCALE GENOMIC DNA]</scope>
</reference>
<evidence type="ECO:0000313" key="2">
    <source>
        <dbReference type="EMBL" id="SBT46640.1"/>
    </source>
</evidence>
<gene>
    <name evidence="1" type="ORF">POVWA1_053150</name>
    <name evidence="2" type="ORF">POVWA2_052420</name>
</gene>
<dbReference type="EMBL" id="FLRD01000138">
    <property type="protein sequence ID" value="SBT46092.1"/>
    <property type="molecule type" value="Genomic_DNA"/>
</dbReference>
<dbReference type="AlphaFoldDB" id="A0A1A8ZRA3"/>
<keyword evidence="4" id="KW-1185">Reference proteome</keyword>
<reference evidence="3 4" key="1">
    <citation type="submission" date="2016-05" db="EMBL/GenBank/DDBJ databases">
        <authorList>
            <person name="Naeem Raeece"/>
        </authorList>
    </citation>
    <scope>NUCLEOTIDE SEQUENCE [LARGE SCALE GENOMIC DNA]</scope>
</reference>
<evidence type="ECO:0000313" key="1">
    <source>
        <dbReference type="EMBL" id="SBT46092.1"/>
    </source>
</evidence>
<dbReference type="Proteomes" id="UP000078555">
    <property type="component" value="Unassembled WGS sequence"/>
</dbReference>
<dbReference type="EMBL" id="FLRE01000184">
    <property type="protein sequence ID" value="SBT46640.1"/>
    <property type="molecule type" value="Genomic_DNA"/>
</dbReference>
<name>A0A1A8ZRA3_PLAOA</name>
<accession>A0A1A8ZRA3</accession>
<evidence type="ECO:0000313" key="4">
    <source>
        <dbReference type="Proteomes" id="UP000078555"/>
    </source>
</evidence>
<dbReference type="Proteomes" id="UP000078550">
    <property type="component" value="Unassembled WGS sequence"/>
</dbReference>
<organism evidence="2 3">
    <name type="scientific">Plasmodium ovale wallikeri</name>
    <dbReference type="NCBI Taxonomy" id="864142"/>
    <lineage>
        <taxon>Eukaryota</taxon>
        <taxon>Sar</taxon>
        <taxon>Alveolata</taxon>
        <taxon>Apicomplexa</taxon>
        <taxon>Aconoidasida</taxon>
        <taxon>Haemosporida</taxon>
        <taxon>Plasmodiidae</taxon>
        <taxon>Plasmodium</taxon>
        <taxon>Plasmodium (Plasmodium)</taxon>
    </lineage>
</organism>
<proteinExistence type="predicted"/>
<protein>
    <submittedName>
        <fullName evidence="2">Uncharacterized protein</fullName>
    </submittedName>
</protein>
<sequence length="535" mass="63334">MHMHLKIATCRVEKWHIEDAKWRSDQLQNGEVAELQNGEVADSERVLWQRGEKMKLLCFLLRIFAAHAMHSIHSMINPGMQHRCYFIARKHSIYERNFIRDIEGSNNYGNRERIWRIYENVLRNIYGKMVRKRWKVFTFVEMNIANGLSKSRKNKLKDIVIKKNKFSNKRSVYVKCSNHFANGKNKAEEEKKVSSTIKQSKDVDKVDDENYENKCHLMGKREQLVEEKSSENRDKLVISKSLLNRITENQICDDGNNISKELEKENFDLLKYFKVENDESLISDIKPEKSKELIDSDNFKKLMKDLNLKEEEILSLLKRNEKNVTSLINKNLTVEEIKKKAKNEDMENEELFDTYMNNNYLKIGNFISFKKMGKKYKDVIKQVIFLLLKKKKKFCEMIKHVEDMNYDINSHYFSILKENELFKDLNDDILTEIVKKSVLMGYLNEKFSNDIHNFEWNRDLQYAISSSIDNDNFKLKDIMYSSNSLNIAITNTQNVPMDSNEYDDVECLIKNSIVEYQNSNRLNILSSFSIFVQFS</sequence>